<accession>A0A0D8JC18</accession>
<evidence type="ECO:0000256" key="1">
    <source>
        <dbReference type="SAM" id="SignalP"/>
    </source>
</evidence>
<organism evidence="2 3">
    <name type="scientific">Draconibacterium sediminis</name>
    <dbReference type="NCBI Taxonomy" id="1544798"/>
    <lineage>
        <taxon>Bacteria</taxon>
        <taxon>Pseudomonadati</taxon>
        <taxon>Bacteroidota</taxon>
        <taxon>Bacteroidia</taxon>
        <taxon>Marinilabiliales</taxon>
        <taxon>Prolixibacteraceae</taxon>
        <taxon>Draconibacterium</taxon>
    </lineage>
</organism>
<feature type="chain" id="PRO_5002330799" description="NIPSNAP domain-containing protein" evidence="1">
    <location>
        <begin position="35"/>
        <end position="275"/>
    </location>
</feature>
<sequence length="275" mass="31530">MKNKQSSRFAGLTLFVSAVVFCTVFVFATTPAKAADQVYVVVEYFNVKPDGHLKYLEAEQKIWKPMHQERIKQGIIVSWNLYAVEFTGSADSYNYVAITTYNNPKTLENPWNAEIPAKVHPNMGLSEILDRTNKAREIVRSELYQGVAAIPSIPFADPANYIQVNYMKVEPGKGSEYEALEKDVWMPIHEESIRSGRTVGWGLWEALFPRGAGRPYQYVTMNTFSDYSYALELSFAESFKAIHPEQDFNEIMKKTNEARVIERIELWNLIDYVVK</sequence>
<comment type="caution">
    <text evidence="2">The sequence shown here is derived from an EMBL/GenBank/DDBJ whole genome shotgun (WGS) entry which is preliminary data.</text>
</comment>
<evidence type="ECO:0000313" key="3">
    <source>
        <dbReference type="Proteomes" id="UP000032544"/>
    </source>
</evidence>
<dbReference type="STRING" id="1544798.LH29_00590"/>
<dbReference type="OrthoDB" id="1523802at2"/>
<evidence type="ECO:0008006" key="4">
    <source>
        <dbReference type="Google" id="ProtNLM"/>
    </source>
</evidence>
<feature type="signal peptide" evidence="1">
    <location>
        <begin position="1"/>
        <end position="34"/>
    </location>
</feature>
<protein>
    <recommendedName>
        <fullName evidence="4">NIPSNAP domain-containing protein</fullName>
    </recommendedName>
</protein>
<reference evidence="2 3" key="1">
    <citation type="submission" date="2014-09" db="EMBL/GenBank/DDBJ databases">
        <title>Draft Genome Sequence of Draconibacterium sp. JN14CK-3.</title>
        <authorList>
            <person name="Dong C."/>
            <person name="Lai Q."/>
            <person name="Shao Z."/>
        </authorList>
    </citation>
    <scope>NUCLEOTIDE SEQUENCE [LARGE SCALE GENOMIC DNA]</scope>
    <source>
        <strain evidence="2 3">JN14CK-3</strain>
    </source>
</reference>
<dbReference type="EMBL" id="JRHC01000001">
    <property type="protein sequence ID" value="KJF44071.1"/>
    <property type="molecule type" value="Genomic_DNA"/>
</dbReference>
<name>A0A0D8JC18_9BACT</name>
<keyword evidence="3" id="KW-1185">Reference proteome</keyword>
<evidence type="ECO:0000313" key="2">
    <source>
        <dbReference type="EMBL" id="KJF44071.1"/>
    </source>
</evidence>
<dbReference type="Proteomes" id="UP000032544">
    <property type="component" value="Unassembled WGS sequence"/>
</dbReference>
<gene>
    <name evidence="2" type="ORF">LH29_00590</name>
</gene>
<dbReference type="RefSeq" id="WP_045025631.1">
    <property type="nucleotide sequence ID" value="NZ_JRHC01000001.1"/>
</dbReference>
<dbReference type="AlphaFoldDB" id="A0A0D8JC18"/>
<proteinExistence type="predicted"/>
<keyword evidence="1" id="KW-0732">Signal</keyword>